<evidence type="ECO:0000313" key="6">
    <source>
        <dbReference type="Proteomes" id="UP000198598"/>
    </source>
</evidence>
<dbReference type="UniPathway" id="UPA00094"/>
<feature type="domain" description="Carrier" evidence="4">
    <location>
        <begin position="1"/>
        <end position="78"/>
    </location>
</feature>
<dbReference type="HAMAP" id="MF_01217">
    <property type="entry name" value="Acyl_carrier"/>
    <property type="match status" value="1"/>
</dbReference>
<dbReference type="STRING" id="662367.SAMN05216167_104448"/>
<dbReference type="GO" id="GO:0000035">
    <property type="term" value="F:acyl binding"/>
    <property type="evidence" value="ECO:0007669"/>
    <property type="project" value="TreeGrafter"/>
</dbReference>
<keyword evidence="3" id="KW-0443">Lipid metabolism</keyword>
<name>A0A1I1RKK2_9BACT</name>
<comment type="pathway">
    <text evidence="3">Lipid metabolism; fatty acid biosynthesis.</text>
</comment>
<dbReference type="Proteomes" id="UP000198598">
    <property type="component" value="Unassembled WGS sequence"/>
</dbReference>
<dbReference type="RefSeq" id="WP_093827101.1">
    <property type="nucleotide sequence ID" value="NZ_FOLQ01000004.1"/>
</dbReference>
<feature type="modified residue" description="O-(pantetheine 4'-phosphoryl)serine" evidence="3">
    <location>
        <position position="38"/>
    </location>
</feature>
<keyword evidence="3" id="KW-0275">Fatty acid biosynthesis</keyword>
<keyword evidence="3" id="KW-0444">Lipid biosynthesis</keyword>
<dbReference type="OrthoDB" id="9804551at2"/>
<comment type="subcellular location">
    <subcellularLocation>
        <location evidence="3">Cytoplasm</location>
    </subcellularLocation>
</comment>
<keyword evidence="3" id="KW-0963">Cytoplasm</keyword>
<evidence type="ECO:0000256" key="1">
    <source>
        <dbReference type="ARBA" id="ARBA00022450"/>
    </source>
</evidence>
<keyword evidence="1 3" id="KW-0596">Phosphopantetheine</keyword>
<dbReference type="GO" id="GO:0000036">
    <property type="term" value="F:acyl carrier activity"/>
    <property type="evidence" value="ECO:0007669"/>
    <property type="project" value="UniProtKB-UniRule"/>
</dbReference>
<dbReference type="Pfam" id="PF00550">
    <property type="entry name" value="PP-binding"/>
    <property type="match status" value="1"/>
</dbReference>
<evidence type="ECO:0000259" key="4">
    <source>
        <dbReference type="PROSITE" id="PS50075"/>
    </source>
</evidence>
<dbReference type="SUPFAM" id="SSF47336">
    <property type="entry name" value="ACP-like"/>
    <property type="match status" value="1"/>
</dbReference>
<dbReference type="GO" id="GO:0005829">
    <property type="term" value="C:cytosol"/>
    <property type="evidence" value="ECO:0007669"/>
    <property type="project" value="TreeGrafter"/>
</dbReference>
<dbReference type="GO" id="GO:0016020">
    <property type="term" value="C:membrane"/>
    <property type="evidence" value="ECO:0007669"/>
    <property type="project" value="GOC"/>
</dbReference>
<accession>A0A1I1RKK2</accession>
<comment type="function">
    <text evidence="3">Carrier of the growing fatty acid chain in fatty acid biosynthesis.</text>
</comment>
<dbReference type="PANTHER" id="PTHR20863">
    <property type="entry name" value="ACYL CARRIER PROTEIN"/>
    <property type="match status" value="1"/>
</dbReference>
<keyword evidence="2 3" id="KW-0597">Phosphoprotein</keyword>
<organism evidence="5 6">
    <name type="scientific">Spirosoma endophyticum</name>
    <dbReference type="NCBI Taxonomy" id="662367"/>
    <lineage>
        <taxon>Bacteria</taxon>
        <taxon>Pseudomonadati</taxon>
        <taxon>Bacteroidota</taxon>
        <taxon>Cytophagia</taxon>
        <taxon>Cytophagales</taxon>
        <taxon>Cytophagaceae</taxon>
        <taxon>Spirosoma</taxon>
    </lineage>
</organism>
<dbReference type="GO" id="GO:0009245">
    <property type="term" value="P:lipid A biosynthetic process"/>
    <property type="evidence" value="ECO:0007669"/>
    <property type="project" value="TreeGrafter"/>
</dbReference>
<dbReference type="PROSITE" id="PS50075">
    <property type="entry name" value="CARRIER"/>
    <property type="match status" value="1"/>
</dbReference>
<dbReference type="Gene3D" id="1.10.1200.10">
    <property type="entry name" value="ACP-like"/>
    <property type="match status" value="1"/>
</dbReference>
<evidence type="ECO:0000313" key="5">
    <source>
        <dbReference type="EMBL" id="SFD34856.1"/>
    </source>
</evidence>
<gene>
    <name evidence="3" type="primary">acpP</name>
    <name evidence="5" type="ORF">SAMN05216167_104448</name>
</gene>
<comment type="PTM">
    <text evidence="3">4'-phosphopantetheine is transferred from CoA to a specific serine of apo-ACP by AcpS. This modification is essential for activity because fatty acids are bound in thioester linkage to the sulfhydryl of the prosthetic group.</text>
</comment>
<evidence type="ECO:0000256" key="3">
    <source>
        <dbReference type="HAMAP-Rule" id="MF_01217"/>
    </source>
</evidence>
<keyword evidence="6" id="KW-1185">Reference proteome</keyword>
<comment type="similarity">
    <text evidence="3">Belongs to the acyl carrier protein (ACP) family.</text>
</comment>
<sequence length="86" mass="9326">MTASQINNRLQGILTNIGISLTALTDQANFARDLGLDSLDVTDLLIQVEASFGIRIPDEDWGKLQTVGQVKDYIANETIFDSGQSA</sequence>
<reference evidence="5 6" key="1">
    <citation type="submission" date="2016-10" db="EMBL/GenBank/DDBJ databases">
        <authorList>
            <person name="de Groot N.N."/>
        </authorList>
    </citation>
    <scope>NUCLEOTIDE SEQUENCE [LARGE SCALE GENOMIC DNA]</scope>
    <source>
        <strain evidence="5 6">DSM 26130</strain>
    </source>
</reference>
<evidence type="ECO:0000256" key="2">
    <source>
        <dbReference type="ARBA" id="ARBA00022553"/>
    </source>
</evidence>
<dbReference type="InterPro" id="IPR009081">
    <property type="entry name" value="PP-bd_ACP"/>
</dbReference>
<protein>
    <recommendedName>
        <fullName evidence="3">Acyl carrier protein</fullName>
        <shortName evidence="3">ACP</shortName>
    </recommendedName>
</protein>
<dbReference type="InterPro" id="IPR003231">
    <property type="entry name" value="ACP"/>
</dbReference>
<keyword evidence="3" id="KW-0276">Fatty acid metabolism</keyword>
<dbReference type="AlphaFoldDB" id="A0A1I1RKK2"/>
<proteinExistence type="inferred from homology"/>
<dbReference type="EMBL" id="FOLQ01000004">
    <property type="protein sequence ID" value="SFD34856.1"/>
    <property type="molecule type" value="Genomic_DNA"/>
</dbReference>
<dbReference type="InterPro" id="IPR036736">
    <property type="entry name" value="ACP-like_sf"/>
</dbReference>
<dbReference type="PANTHER" id="PTHR20863:SF76">
    <property type="entry name" value="CARRIER DOMAIN-CONTAINING PROTEIN"/>
    <property type="match status" value="1"/>
</dbReference>